<comment type="caution">
    <text evidence="2">The sequence shown here is derived from an EMBL/GenBank/DDBJ whole genome shotgun (WGS) entry which is preliminary data.</text>
</comment>
<dbReference type="EMBL" id="JACCCV010000001">
    <property type="protein sequence ID" value="NYF49837.1"/>
    <property type="molecule type" value="Genomic_DNA"/>
</dbReference>
<protein>
    <submittedName>
        <fullName evidence="2">Uncharacterized protein</fullName>
    </submittedName>
</protein>
<accession>A0A7Y9NIG7</accession>
<evidence type="ECO:0000313" key="2">
    <source>
        <dbReference type="EMBL" id="NYF49837.1"/>
    </source>
</evidence>
<dbReference type="AlphaFoldDB" id="A0A7Y9NIG7"/>
<evidence type="ECO:0000256" key="1">
    <source>
        <dbReference type="SAM" id="MobiDB-lite"/>
    </source>
</evidence>
<feature type="region of interest" description="Disordered" evidence="1">
    <location>
        <begin position="26"/>
        <end position="64"/>
    </location>
</feature>
<dbReference type="Proteomes" id="UP000534186">
    <property type="component" value="Unassembled WGS sequence"/>
</dbReference>
<feature type="compositionally biased region" description="Basic and acidic residues" evidence="1">
    <location>
        <begin position="54"/>
        <end position="64"/>
    </location>
</feature>
<evidence type="ECO:0000313" key="3">
    <source>
        <dbReference type="Proteomes" id="UP000534186"/>
    </source>
</evidence>
<sequence length="64" mass="6608">MLIAGSVTSTGGLSAIAIKKFGVKNAVDNHPEPTPSKLFGRGNGAGGIVSNSNQRRDQDGNQRD</sequence>
<gene>
    <name evidence="2" type="ORF">HDF12_000202</name>
</gene>
<organism evidence="2 3">
    <name type="scientific">Tunturiibacter lichenicola</name>
    <dbReference type="NCBI Taxonomy" id="2051959"/>
    <lineage>
        <taxon>Bacteria</taxon>
        <taxon>Pseudomonadati</taxon>
        <taxon>Acidobacteriota</taxon>
        <taxon>Terriglobia</taxon>
        <taxon>Terriglobales</taxon>
        <taxon>Acidobacteriaceae</taxon>
        <taxon>Tunturiibacter</taxon>
    </lineage>
</organism>
<name>A0A7Y9NIG7_9BACT</name>
<reference evidence="2 3" key="1">
    <citation type="submission" date="2020-07" db="EMBL/GenBank/DDBJ databases">
        <title>Genomic Encyclopedia of Type Strains, Phase IV (KMG-V): Genome sequencing to study the core and pangenomes of soil and plant-associated prokaryotes.</title>
        <authorList>
            <person name="Whitman W."/>
        </authorList>
    </citation>
    <scope>NUCLEOTIDE SEQUENCE [LARGE SCALE GENOMIC DNA]</scope>
    <source>
        <strain evidence="2 3">M8UP30</strain>
    </source>
</reference>
<proteinExistence type="predicted"/>